<evidence type="ECO:0000256" key="1">
    <source>
        <dbReference type="ARBA" id="ARBA00022801"/>
    </source>
</evidence>
<gene>
    <name evidence="3" type="primary">nlhH_2</name>
    <name evidence="3" type="ORF">RS82_01859</name>
</gene>
<dbReference type="PATRIC" id="fig|69370.6.peg.1891"/>
<dbReference type="Proteomes" id="UP000034098">
    <property type="component" value="Unassembled WGS sequence"/>
</dbReference>
<dbReference type="InterPro" id="IPR049492">
    <property type="entry name" value="BD-FAE-like_dom"/>
</dbReference>
<dbReference type="EMBL" id="JYJA01000033">
    <property type="protein sequence ID" value="KJL42894.1"/>
    <property type="molecule type" value="Genomic_DNA"/>
</dbReference>
<evidence type="ECO:0000313" key="4">
    <source>
        <dbReference type="Proteomes" id="UP000034098"/>
    </source>
</evidence>
<protein>
    <submittedName>
        <fullName evidence="3">Carboxylesterase NlhH</fullName>
        <ecNumber evidence="3">3.1.1.1</ecNumber>
    </submittedName>
</protein>
<dbReference type="InterPro" id="IPR029058">
    <property type="entry name" value="AB_hydrolase_fold"/>
</dbReference>
<proteinExistence type="predicted"/>
<dbReference type="SUPFAM" id="SSF53474">
    <property type="entry name" value="alpha/beta-Hydrolases"/>
    <property type="match status" value="1"/>
</dbReference>
<dbReference type="EC" id="3.1.1.1" evidence="3"/>
<dbReference type="RefSeq" id="WP_084695548.1">
    <property type="nucleotide sequence ID" value="NZ_JYJA01000033.1"/>
</dbReference>
<accession>A0A0M2HDV7</accession>
<keyword evidence="4" id="KW-1185">Reference proteome</keyword>
<dbReference type="Pfam" id="PF20434">
    <property type="entry name" value="BD-FAE"/>
    <property type="match status" value="1"/>
</dbReference>
<keyword evidence="1 3" id="KW-0378">Hydrolase</keyword>
<dbReference type="AlphaFoldDB" id="A0A0M2HDV7"/>
<name>A0A0M2HDV7_MICTR</name>
<dbReference type="Gene3D" id="3.40.50.1820">
    <property type="entry name" value="alpha/beta hydrolase"/>
    <property type="match status" value="1"/>
</dbReference>
<organism evidence="3 4">
    <name type="scientific">Microbacterium trichothecenolyticum</name>
    <name type="common">Aureobacterium trichothecenolyticum</name>
    <dbReference type="NCBI Taxonomy" id="69370"/>
    <lineage>
        <taxon>Bacteria</taxon>
        <taxon>Bacillati</taxon>
        <taxon>Actinomycetota</taxon>
        <taxon>Actinomycetes</taxon>
        <taxon>Micrococcales</taxon>
        <taxon>Microbacteriaceae</taxon>
        <taxon>Microbacterium</taxon>
    </lineage>
</organism>
<dbReference type="GO" id="GO:0106435">
    <property type="term" value="F:carboxylesterase activity"/>
    <property type="evidence" value="ECO:0007669"/>
    <property type="project" value="UniProtKB-EC"/>
</dbReference>
<comment type="caution">
    <text evidence="3">The sequence shown here is derived from an EMBL/GenBank/DDBJ whole genome shotgun (WGS) entry which is preliminary data.</text>
</comment>
<evidence type="ECO:0000313" key="3">
    <source>
        <dbReference type="EMBL" id="KJL42894.1"/>
    </source>
</evidence>
<reference evidence="3 4" key="1">
    <citation type="submission" date="2015-02" db="EMBL/GenBank/DDBJ databases">
        <title>Draft genome sequences of ten Microbacterium spp. with emphasis on heavy metal contaminated environments.</title>
        <authorList>
            <person name="Corretto E."/>
        </authorList>
    </citation>
    <scope>NUCLEOTIDE SEQUENCE [LARGE SCALE GENOMIC DNA]</scope>
    <source>
        <strain evidence="3 4">DSM 8608</strain>
    </source>
</reference>
<dbReference type="PANTHER" id="PTHR48081">
    <property type="entry name" value="AB HYDROLASE SUPERFAMILY PROTEIN C4A8.06C"/>
    <property type="match status" value="1"/>
</dbReference>
<evidence type="ECO:0000259" key="2">
    <source>
        <dbReference type="Pfam" id="PF20434"/>
    </source>
</evidence>
<feature type="domain" description="BD-FAE-like" evidence="2">
    <location>
        <begin position="21"/>
        <end position="215"/>
    </location>
</feature>
<sequence>MSSLFEVDFAQPEGFRPLSLDLRTPESAGAPLIVFLHGGGWLRGSRKVFTPGIGVGRSFDLIVAAGFAIASCEYRLSGEARFPAQLDDVDAALEWLRNHAADYGVDASRPVLWGVSAGATLAALTGLGRRDVRGVVDWFGPADLFTMAEHDMGDPPEKTREARWIGGPAAEHPEIARRASPAYQVHAGAPPFHLAHGTADEHVPFSQSEALAEALRGVGADVDFHTVAGGKHFWQGLDDPSTVFDAAIDFCSRVTHSQGD</sequence>
<dbReference type="PANTHER" id="PTHR48081:SF13">
    <property type="entry name" value="ALPHA_BETA HYDROLASE"/>
    <property type="match status" value="1"/>
</dbReference>
<dbReference type="InterPro" id="IPR050300">
    <property type="entry name" value="GDXG_lipolytic_enzyme"/>
</dbReference>